<comment type="caution">
    <text evidence="7">The sequence shown here is derived from an EMBL/GenBank/DDBJ whole genome shotgun (WGS) entry which is preliminary data.</text>
</comment>
<keyword evidence="6" id="KW-0472">Membrane</keyword>
<dbReference type="Proteomes" id="UP001472677">
    <property type="component" value="Unassembled WGS sequence"/>
</dbReference>
<dbReference type="InterPro" id="IPR029058">
    <property type="entry name" value="AB_hydrolase_fold"/>
</dbReference>
<keyword evidence="6" id="KW-1133">Transmembrane helix</keyword>
<proteinExistence type="inferred from homology"/>
<feature type="transmembrane region" description="Helical" evidence="6">
    <location>
        <begin position="97"/>
        <end position="116"/>
    </location>
</feature>
<keyword evidence="6" id="KW-0812">Transmembrane</keyword>
<organism evidence="7 8">
    <name type="scientific">Hibiscus sabdariffa</name>
    <name type="common">roselle</name>
    <dbReference type="NCBI Taxonomy" id="183260"/>
    <lineage>
        <taxon>Eukaryota</taxon>
        <taxon>Viridiplantae</taxon>
        <taxon>Streptophyta</taxon>
        <taxon>Embryophyta</taxon>
        <taxon>Tracheophyta</taxon>
        <taxon>Spermatophyta</taxon>
        <taxon>Magnoliopsida</taxon>
        <taxon>eudicotyledons</taxon>
        <taxon>Gunneridae</taxon>
        <taxon>Pentapetalae</taxon>
        <taxon>rosids</taxon>
        <taxon>malvids</taxon>
        <taxon>Malvales</taxon>
        <taxon>Malvaceae</taxon>
        <taxon>Malvoideae</taxon>
        <taxon>Hibiscus</taxon>
    </lineage>
</organism>
<name>A0ABR2G6H4_9ROSI</name>
<evidence type="ECO:0000256" key="5">
    <source>
        <dbReference type="ARBA" id="ARBA00023180"/>
    </source>
</evidence>
<evidence type="ECO:0000256" key="6">
    <source>
        <dbReference type="SAM" id="Phobius"/>
    </source>
</evidence>
<dbReference type="PANTHER" id="PTHR11010">
    <property type="entry name" value="PROTEASE S28 PRO-X CARBOXYPEPTIDASE-RELATED"/>
    <property type="match status" value="1"/>
</dbReference>
<evidence type="ECO:0000256" key="2">
    <source>
        <dbReference type="ARBA" id="ARBA00022670"/>
    </source>
</evidence>
<dbReference type="Gene3D" id="1.20.120.980">
    <property type="entry name" value="Serine carboxypeptidase S28, SKS domain"/>
    <property type="match status" value="1"/>
</dbReference>
<keyword evidence="5" id="KW-0325">Glycoprotein</keyword>
<comment type="similarity">
    <text evidence="1">Belongs to the peptidase S28 family.</text>
</comment>
<keyword evidence="3" id="KW-0732">Signal</keyword>
<dbReference type="EMBL" id="JBBPBM010000002">
    <property type="protein sequence ID" value="KAK8596191.1"/>
    <property type="molecule type" value="Genomic_DNA"/>
</dbReference>
<keyword evidence="8" id="KW-1185">Reference proteome</keyword>
<accession>A0ABR2G6H4</accession>
<reference evidence="7 8" key="1">
    <citation type="journal article" date="2024" name="G3 (Bethesda)">
        <title>Genome assembly of Hibiscus sabdariffa L. provides insights into metabolisms of medicinal natural products.</title>
        <authorList>
            <person name="Kim T."/>
        </authorList>
    </citation>
    <scope>NUCLEOTIDE SEQUENCE [LARGE SCALE GENOMIC DNA]</scope>
    <source>
        <strain evidence="7">TK-2024</strain>
        <tissue evidence="7">Old leaves</tissue>
    </source>
</reference>
<dbReference type="SUPFAM" id="SSF53474">
    <property type="entry name" value="alpha/beta-Hydrolases"/>
    <property type="match status" value="1"/>
</dbReference>
<evidence type="ECO:0000313" key="7">
    <source>
        <dbReference type="EMBL" id="KAK8596191.1"/>
    </source>
</evidence>
<dbReference type="InterPro" id="IPR008758">
    <property type="entry name" value="Peptidase_S28"/>
</dbReference>
<protein>
    <recommendedName>
        <fullName evidence="9">Lysosomal Pro-X carboxypeptidase</fullName>
    </recommendedName>
</protein>
<feature type="transmembrane region" description="Helical" evidence="6">
    <location>
        <begin position="293"/>
        <end position="313"/>
    </location>
</feature>
<dbReference type="Gene3D" id="3.40.50.1820">
    <property type="entry name" value="alpha/beta hydrolase"/>
    <property type="match status" value="1"/>
</dbReference>
<gene>
    <name evidence="7" type="ORF">V6N12_064690</name>
</gene>
<evidence type="ECO:0000313" key="8">
    <source>
        <dbReference type="Proteomes" id="UP001472677"/>
    </source>
</evidence>
<evidence type="ECO:0000256" key="4">
    <source>
        <dbReference type="ARBA" id="ARBA00022801"/>
    </source>
</evidence>
<dbReference type="Pfam" id="PF05577">
    <property type="entry name" value="Peptidase_S28"/>
    <property type="match status" value="1"/>
</dbReference>
<sequence>MGVCPENSVCSEGSKCLSRFAGKTWYFKVCTTAVVELAVQGDEYAISSASVYLQTILVVGQGIERLRVEEVLPLFISAALVVCCGPGFQLHWSRNVVYWFARLLVVLVLFSCALILNVQWLQFTVMVLLISITGAAAGRFNIPRLSPTRGALIDNPDLLSSAAVSDDLQTFYYPQTLDHFNYQPESYATFQQRYVMNFKHWGGANDSAPIFAYLGAEAPLDGDLAVIGFLNDNAIRFNALLVYIEHRYYGKSIPFGSREEALKNASTLGYFNSAQAIADYAEIIMHIKKKLNAFYSPVIVIGGSYGGLLASWFRLKYPHVALGALASSAPILYFDKLTPRGAYFSVVTKDFKEASETCYRTIRDSWSVIDKIASQPRGLAILSSKFKTCEPLKDSFELKDKLQTMYAGAAQYDRPPTYPVTVVCGGIDGANEKQDILSKIFAGVVAYRGNRSCYINQPTNASETDVGWRWQTCSEMVIPIGIGNNTMFQAAPYDLHAFIEECMSLYGVPPRPHWVTSYYGGHDIKLILQRFGSNIIFSNGLRDPYSRGGVLENISESILAIHTVNGSHCLDILPEDETDPEWLVRQRETEVKIIKGWIAQYYADLKLTLIKQKELS</sequence>
<feature type="transmembrane region" description="Helical" evidence="6">
    <location>
        <begin position="71"/>
        <end position="90"/>
    </location>
</feature>
<dbReference type="InterPro" id="IPR042269">
    <property type="entry name" value="Ser_carbopepase_S28_SKS"/>
</dbReference>
<keyword evidence="2" id="KW-0645">Protease</keyword>
<evidence type="ECO:0008006" key="9">
    <source>
        <dbReference type="Google" id="ProtNLM"/>
    </source>
</evidence>
<evidence type="ECO:0000256" key="3">
    <source>
        <dbReference type="ARBA" id="ARBA00022729"/>
    </source>
</evidence>
<evidence type="ECO:0000256" key="1">
    <source>
        <dbReference type="ARBA" id="ARBA00011079"/>
    </source>
</evidence>
<keyword evidence="4" id="KW-0378">Hydrolase</keyword>
<dbReference type="PANTHER" id="PTHR11010:SF96">
    <property type="entry name" value="LYSOSOMAL PRO-X CARBOXYPEPTIDASE-LIKE ISOFORM X1"/>
    <property type="match status" value="1"/>
</dbReference>